<evidence type="ECO:0000313" key="2">
    <source>
        <dbReference type="Proteomes" id="UP000310158"/>
    </source>
</evidence>
<sequence length="240" mass="27111">MIFRSPRPAFRLLTSRRLYSTLSIKPSLKLIAERRNSQKWPIPADANTGARHARSLAVVESTADDWYTWGERERRRIVAAHSDVYGRRFCDAITSATVSAIPAFGAQLSKSNMCVMWVDLSEVKLMTEEAGGDNDVGGVDRARSNCMNQQMGVQMMHVRWAVGSAWWEVPDGMQLGGKFEVTYLGIMKAKKSRDARRESSEQLVPIHVEVNPRRPLCIASENRCRRTKGRSTSWVIRLKG</sequence>
<organism evidence="1 2">
    <name type="scientific">Bondarzewia mesenterica</name>
    <dbReference type="NCBI Taxonomy" id="1095465"/>
    <lineage>
        <taxon>Eukaryota</taxon>
        <taxon>Fungi</taxon>
        <taxon>Dikarya</taxon>
        <taxon>Basidiomycota</taxon>
        <taxon>Agaricomycotina</taxon>
        <taxon>Agaricomycetes</taxon>
        <taxon>Russulales</taxon>
        <taxon>Bondarzewiaceae</taxon>
        <taxon>Bondarzewia</taxon>
    </lineage>
</organism>
<reference evidence="1 2" key="1">
    <citation type="submission" date="2019-02" db="EMBL/GenBank/DDBJ databases">
        <title>Genome sequencing of the rare red list fungi Bondarzewia mesenterica.</title>
        <authorList>
            <person name="Buettner E."/>
            <person name="Kellner H."/>
        </authorList>
    </citation>
    <scope>NUCLEOTIDE SEQUENCE [LARGE SCALE GENOMIC DNA]</scope>
    <source>
        <strain evidence="1 2">DSM 108281</strain>
    </source>
</reference>
<keyword evidence="2" id="KW-1185">Reference proteome</keyword>
<dbReference type="EMBL" id="SGPL01000908">
    <property type="protein sequence ID" value="THH06182.1"/>
    <property type="molecule type" value="Genomic_DNA"/>
</dbReference>
<accession>A0A4S4L452</accession>
<dbReference type="AlphaFoldDB" id="A0A4S4L452"/>
<evidence type="ECO:0000313" key="1">
    <source>
        <dbReference type="EMBL" id="THH06182.1"/>
    </source>
</evidence>
<gene>
    <name evidence="1" type="ORF">EW146_g9693</name>
</gene>
<proteinExistence type="predicted"/>
<protein>
    <submittedName>
        <fullName evidence="1">Uncharacterized protein</fullName>
    </submittedName>
</protein>
<dbReference type="Proteomes" id="UP000310158">
    <property type="component" value="Unassembled WGS sequence"/>
</dbReference>
<name>A0A4S4L452_9AGAM</name>
<comment type="caution">
    <text evidence="1">The sequence shown here is derived from an EMBL/GenBank/DDBJ whole genome shotgun (WGS) entry which is preliminary data.</text>
</comment>